<dbReference type="CDD" id="cd16448">
    <property type="entry name" value="RING-H2"/>
    <property type="match status" value="1"/>
</dbReference>
<keyword evidence="1" id="KW-0863">Zinc-finger</keyword>
<evidence type="ECO:0000256" key="1">
    <source>
        <dbReference type="PROSITE-ProRule" id="PRU00175"/>
    </source>
</evidence>
<comment type="caution">
    <text evidence="3">The sequence shown here is derived from an EMBL/GenBank/DDBJ whole genome shotgun (WGS) entry which is preliminary data.</text>
</comment>
<dbReference type="GO" id="GO:0008270">
    <property type="term" value="F:zinc ion binding"/>
    <property type="evidence" value="ECO:0007669"/>
    <property type="project" value="UniProtKB-KW"/>
</dbReference>
<evidence type="ECO:0000313" key="3">
    <source>
        <dbReference type="EMBL" id="KNZ62141.1"/>
    </source>
</evidence>
<dbReference type="InterPro" id="IPR001841">
    <property type="entry name" value="Znf_RING"/>
</dbReference>
<dbReference type="EMBL" id="LAVV01003443">
    <property type="protein sequence ID" value="KNZ62141.1"/>
    <property type="molecule type" value="Genomic_DNA"/>
</dbReference>
<dbReference type="OrthoDB" id="10020333at2759"/>
<evidence type="ECO:0000313" key="4">
    <source>
        <dbReference type="Proteomes" id="UP000037035"/>
    </source>
</evidence>
<dbReference type="AlphaFoldDB" id="A0A0L6VMY2"/>
<gene>
    <name evidence="3" type="ORF">VP01_1309g3</name>
</gene>
<proteinExistence type="predicted"/>
<sequence length="934" mass="104455">MIDFIGWSHLSNSTWFMRMSFLLPPFLKNYITLNHAINQPKTRLQFSYANSPNSHSVSFSGCQSSSAQRHKYFPLSAKFLIFSFSLLYNVLDPPCVLNEDVNYIPSCSWELTELPCHGPTHYFSDSRQTIKTLFVHDRLLHATEFIQFSNLLNSSWWNISPIGGTCTWRGSGPGRAFSQHLWRLEICSTQIILYHATVFFGCCPPKSGHGFGSWWEILLQGVSWESCSQILWLNSLTLQTKLAQLPAADMQHAPAKLPSKLHMFAYVDFLAHSLNSRSFRGTSACQLQEVEQSFHYPVYTSKLTRILFSQLLNKILEKSRIAVKTYDDKLELNSILFGRSMNICLPMQIGQLPKSKPRSTPTGTCLFEWPTHACSWFTTISLMSPVIRCLLIDAGSTLIFNTIKKHLVLQIYSSFPFHYIHMINSKITFTAACGNKKCNPFYFSNKKNQKTAVRSVKKITRSHQMIFCHICCFALAGCHTYTTANLHCDWQPSEDQRLWSGQRSLPTLPAMKHAIILGEVNAVGPRSQLASRHRPSQPMVVALRCKGGGGTQFIEERFFGSQGEIGGVAGGEGSIETWEFGGVTSDRGMATRARRARPPLRYSTPAVVRRRLVSLTDDNHFLFYCMAHPTLLTSIIPHLLSPALVLVLCPEGFLSSLTHITCGVTINLLYFSLDVASEGFNPDALSDDFFMMKKLFQVIVQIAFAPRSYASCLSNQLKVSAEVPSLKAVPSFPVPVWALRGSELPKAHAKNLLRSCLIILPFGGDGNDGFQRSTEDCPICFSSLAVGNAEQWSDCGHNFHSACLQRWRITQLQTGQPATCPTCRGQDPTTSSYDATNQFSALCASCQVVTHFPSFTALVLASTCGNCGASLEREGKNKKYNWVWYSIGLQTHNVGHGLICYFEFMMMGLEDSVNAWLWNMPYAGNAGRDGVVHS</sequence>
<dbReference type="InterPro" id="IPR013083">
    <property type="entry name" value="Znf_RING/FYVE/PHD"/>
</dbReference>
<dbReference type="Gene3D" id="3.30.40.10">
    <property type="entry name" value="Zinc/RING finger domain, C3HC4 (zinc finger)"/>
    <property type="match status" value="1"/>
</dbReference>
<reference evidence="3 4" key="1">
    <citation type="submission" date="2015-08" db="EMBL/GenBank/DDBJ databases">
        <title>Next Generation Sequencing and Analysis of the Genome of Puccinia sorghi L Schw, the Causal Agent of Maize Common Rust.</title>
        <authorList>
            <person name="Rochi L."/>
            <person name="Burguener G."/>
            <person name="Darino M."/>
            <person name="Turjanski A."/>
            <person name="Kreff E."/>
            <person name="Dieguez M.J."/>
            <person name="Sacco F."/>
        </authorList>
    </citation>
    <scope>NUCLEOTIDE SEQUENCE [LARGE SCALE GENOMIC DNA]</scope>
    <source>
        <strain evidence="3 4">RO10H11247</strain>
    </source>
</reference>
<name>A0A0L6VMY2_9BASI</name>
<dbReference type="SUPFAM" id="SSF57850">
    <property type="entry name" value="RING/U-box"/>
    <property type="match status" value="1"/>
</dbReference>
<feature type="domain" description="RING-type" evidence="2">
    <location>
        <begin position="777"/>
        <end position="824"/>
    </location>
</feature>
<keyword evidence="1" id="KW-0479">Metal-binding</keyword>
<accession>A0A0L6VMY2</accession>
<protein>
    <submittedName>
        <fullName evidence="3">Ring finger domain protein</fullName>
    </submittedName>
</protein>
<dbReference type="SMART" id="SM00184">
    <property type="entry name" value="RING"/>
    <property type="match status" value="1"/>
</dbReference>
<evidence type="ECO:0000259" key="2">
    <source>
        <dbReference type="PROSITE" id="PS50089"/>
    </source>
</evidence>
<dbReference type="Pfam" id="PF13639">
    <property type="entry name" value="zf-RING_2"/>
    <property type="match status" value="1"/>
</dbReference>
<dbReference type="Proteomes" id="UP000037035">
    <property type="component" value="Unassembled WGS sequence"/>
</dbReference>
<keyword evidence="1" id="KW-0862">Zinc</keyword>
<dbReference type="PROSITE" id="PS50089">
    <property type="entry name" value="ZF_RING_2"/>
    <property type="match status" value="1"/>
</dbReference>
<keyword evidence="4" id="KW-1185">Reference proteome</keyword>
<dbReference type="VEuPathDB" id="FungiDB:VP01_1309g3"/>
<organism evidence="3 4">
    <name type="scientific">Puccinia sorghi</name>
    <dbReference type="NCBI Taxonomy" id="27349"/>
    <lineage>
        <taxon>Eukaryota</taxon>
        <taxon>Fungi</taxon>
        <taxon>Dikarya</taxon>
        <taxon>Basidiomycota</taxon>
        <taxon>Pucciniomycotina</taxon>
        <taxon>Pucciniomycetes</taxon>
        <taxon>Pucciniales</taxon>
        <taxon>Pucciniaceae</taxon>
        <taxon>Puccinia</taxon>
    </lineage>
</organism>